<sequence length="138" mass="16251">MRPLYTLILCLALFGCKDKIVKSDLNFITGYWEIEKVTLPDGSKKEYPVNTSIDYMEVNNLMGFRKKVQPKFNGTYDTSNDAELFTIYERDGVFFMNYKTELSEWQEKIVSLSKNNLSLKSEDNITYHYKRFEPININ</sequence>
<name>A0A3S0AMH9_9FLAO</name>
<keyword evidence="1" id="KW-0175">Coiled coil</keyword>
<dbReference type="Proteomes" id="UP000267585">
    <property type="component" value="Unassembled WGS sequence"/>
</dbReference>
<evidence type="ECO:0008006" key="4">
    <source>
        <dbReference type="Google" id="ProtNLM"/>
    </source>
</evidence>
<organism evidence="2 3">
    <name type="scientific">Arenibacter aquaticus</name>
    <dbReference type="NCBI Taxonomy" id="2489054"/>
    <lineage>
        <taxon>Bacteria</taxon>
        <taxon>Pseudomonadati</taxon>
        <taxon>Bacteroidota</taxon>
        <taxon>Flavobacteriia</taxon>
        <taxon>Flavobacteriales</taxon>
        <taxon>Flavobacteriaceae</taxon>
        <taxon>Arenibacter</taxon>
    </lineage>
</organism>
<dbReference type="AlphaFoldDB" id="A0A3S0AMH9"/>
<evidence type="ECO:0000256" key="1">
    <source>
        <dbReference type="SAM" id="Coils"/>
    </source>
</evidence>
<accession>A0A3S0AMH9</accession>
<reference evidence="2 3" key="1">
    <citation type="submission" date="2018-11" db="EMBL/GenBank/DDBJ databases">
        <title>Arenibacter aquaticus sp.nov., a marine bacterium isolated from surface seawater in the South China Sea.</title>
        <authorList>
            <person name="Guo J."/>
            <person name="Sun J."/>
        </authorList>
    </citation>
    <scope>NUCLEOTIDE SEQUENCE [LARGE SCALE GENOMIC DNA]</scope>
    <source>
        <strain evidence="2 3">GUO666</strain>
    </source>
</reference>
<dbReference type="RefSeq" id="WP_126162389.1">
    <property type="nucleotide sequence ID" value="NZ_RQPJ01000005.1"/>
</dbReference>
<keyword evidence="3" id="KW-1185">Reference proteome</keyword>
<evidence type="ECO:0000313" key="3">
    <source>
        <dbReference type="Proteomes" id="UP000267585"/>
    </source>
</evidence>
<protein>
    <recommendedName>
        <fullName evidence="4">Lipocalin-like domain-containing protein</fullName>
    </recommendedName>
</protein>
<feature type="coiled-coil region" evidence="1">
    <location>
        <begin position="95"/>
        <end position="122"/>
    </location>
</feature>
<dbReference type="OrthoDB" id="1143855at2"/>
<evidence type="ECO:0000313" key="2">
    <source>
        <dbReference type="EMBL" id="RTE53494.1"/>
    </source>
</evidence>
<dbReference type="EMBL" id="RQPJ01000005">
    <property type="protein sequence ID" value="RTE53494.1"/>
    <property type="molecule type" value="Genomic_DNA"/>
</dbReference>
<comment type="caution">
    <text evidence="2">The sequence shown here is derived from an EMBL/GenBank/DDBJ whole genome shotgun (WGS) entry which is preliminary data.</text>
</comment>
<dbReference type="PROSITE" id="PS51257">
    <property type="entry name" value="PROKAR_LIPOPROTEIN"/>
    <property type="match status" value="1"/>
</dbReference>
<proteinExistence type="predicted"/>
<gene>
    <name evidence="2" type="ORF">EHW67_10795</name>
</gene>